<evidence type="ECO:0000256" key="2">
    <source>
        <dbReference type="ARBA" id="ARBA00023315"/>
    </source>
</evidence>
<dbReference type="PANTHER" id="PTHR43420">
    <property type="entry name" value="ACETYLTRANSFERASE"/>
    <property type="match status" value="1"/>
</dbReference>
<dbReference type="EMBL" id="CP071060">
    <property type="protein sequence ID" value="QSI78529.1"/>
    <property type="molecule type" value="Genomic_DNA"/>
</dbReference>
<sequence length="166" mass="18468">MLIREIDANATDEIDLVAARMRATVVEVEGEENADRLHSREWIRERLLWHVTGTDVVAKVLVASISGHGIVGHTILRRETDAAGQAFGLFSTSYVAPEHRRQGIANALLEAGEAWFATIDLNAFATWTSSTNSKLIRLYERHGYRITERGPNDVTGTPMVRLSKTI</sequence>
<proteinExistence type="predicted"/>
<evidence type="ECO:0000313" key="4">
    <source>
        <dbReference type="EMBL" id="QSI78529.1"/>
    </source>
</evidence>
<dbReference type="CDD" id="cd04301">
    <property type="entry name" value="NAT_SF"/>
    <property type="match status" value="1"/>
</dbReference>
<gene>
    <name evidence="4" type="ORF">JY500_07925</name>
</gene>
<dbReference type="Gene3D" id="3.40.630.30">
    <property type="match status" value="1"/>
</dbReference>
<name>A0ABX7MCQ8_9RHOO</name>
<evidence type="ECO:0000313" key="5">
    <source>
        <dbReference type="Proteomes" id="UP000663570"/>
    </source>
</evidence>
<reference evidence="4 5" key="1">
    <citation type="submission" date="2021-02" db="EMBL/GenBank/DDBJ databases">
        <title>Niveibacterium changnyeongensis HC41.</title>
        <authorList>
            <person name="Kang M."/>
        </authorList>
    </citation>
    <scope>NUCLEOTIDE SEQUENCE [LARGE SCALE GENOMIC DNA]</scope>
    <source>
        <strain evidence="4 5">HC41</strain>
    </source>
</reference>
<dbReference type="InterPro" id="IPR016181">
    <property type="entry name" value="Acyl_CoA_acyltransferase"/>
</dbReference>
<dbReference type="RefSeq" id="WP_206255922.1">
    <property type="nucleotide sequence ID" value="NZ_CP071060.1"/>
</dbReference>
<dbReference type="SUPFAM" id="SSF55729">
    <property type="entry name" value="Acyl-CoA N-acyltransferases (Nat)"/>
    <property type="match status" value="1"/>
</dbReference>
<evidence type="ECO:0000256" key="1">
    <source>
        <dbReference type="ARBA" id="ARBA00022679"/>
    </source>
</evidence>
<dbReference type="Pfam" id="PF00583">
    <property type="entry name" value="Acetyltransf_1"/>
    <property type="match status" value="1"/>
</dbReference>
<keyword evidence="2" id="KW-0012">Acyltransferase</keyword>
<dbReference type="PROSITE" id="PS51186">
    <property type="entry name" value="GNAT"/>
    <property type="match status" value="1"/>
</dbReference>
<protein>
    <submittedName>
        <fullName evidence="4">GNAT family N-acetyltransferase</fullName>
    </submittedName>
</protein>
<dbReference type="Proteomes" id="UP000663570">
    <property type="component" value="Chromosome"/>
</dbReference>
<organism evidence="4 5">
    <name type="scientific">Niveibacterium microcysteis</name>
    <dbReference type="NCBI Taxonomy" id="2811415"/>
    <lineage>
        <taxon>Bacteria</taxon>
        <taxon>Pseudomonadati</taxon>
        <taxon>Pseudomonadota</taxon>
        <taxon>Betaproteobacteria</taxon>
        <taxon>Rhodocyclales</taxon>
        <taxon>Rhodocyclaceae</taxon>
        <taxon>Niveibacterium</taxon>
    </lineage>
</organism>
<accession>A0ABX7MCQ8</accession>
<keyword evidence="1" id="KW-0808">Transferase</keyword>
<keyword evidence="5" id="KW-1185">Reference proteome</keyword>
<dbReference type="InterPro" id="IPR000182">
    <property type="entry name" value="GNAT_dom"/>
</dbReference>
<evidence type="ECO:0000259" key="3">
    <source>
        <dbReference type="PROSITE" id="PS51186"/>
    </source>
</evidence>
<dbReference type="InterPro" id="IPR050680">
    <property type="entry name" value="YpeA/RimI_acetyltransf"/>
</dbReference>
<feature type="domain" description="N-acetyltransferase" evidence="3">
    <location>
        <begin position="1"/>
        <end position="166"/>
    </location>
</feature>